<dbReference type="Proteomes" id="UP000019364">
    <property type="component" value="Unassembled WGS sequence"/>
</dbReference>
<accession>W7YPE2</accession>
<evidence type="ECO:0000313" key="2">
    <source>
        <dbReference type="EMBL" id="GAF06546.1"/>
    </source>
</evidence>
<feature type="transmembrane region" description="Helical" evidence="1">
    <location>
        <begin position="73"/>
        <end position="94"/>
    </location>
</feature>
<keyword evidence="3" id="KW-1185">Reference proteome</keyword>
<keyword evidence="1" id="KW-0812">Transmembrane</keyword>
<reference evidence="2 3" key="1">
    <citation type="journal article" date="2014" name="Genome Announc.">
        <title>Draft Genome Sequence of Paenibacillus pini JCM 16418T, Isolated from the Rhizosphere of Pine Tree.</title>
        <authorList>
            <person name="Yuki M."/>
            <person name="Oshima K."/>
            <person name="Suda W."/>
            <person name="Oshida Y."/>
            <person name="Kitamura K."/>
            <person name="Iida Y."/>
            <person name="Hattori M."/>
            <person name="Ohkuma M."/>
        </authorList>
    </citation>
    <scope>NUCLEOTIDE SEQUENCE [LARGE SCALE GENOMIC DNA]</scope>
    <source>
        <strain evidence="2 3">JCM 16418</strain>
    </source>
</reference>
<name>W7YPE2_9BACL</name>
<keyword evidence="1" id="KW-1133">Transmembrane helix</keyword>
<keyword evidence="1" id="KW-0472">Membrane</keyword>
<feature type="transmembrane region" description="Helical" evidence="1">
    <location>
        <begin position="152"/>
        <end position="174"/>
    </location>
</feature>
<gene>
    <name evidence="2" type="ORF">JCM16418_506</name>
</gene>
<dbReference type="eggNOG" id="COG1277">
    <property type="taxonomic scope" value="Bacteria"/>
</dbReference>
<feature type="transmembrane region" description="Helical" evidence="1">
    <location>
        <begin position="21"/>
        <end position="42"/>
    </location>
</feature>
<proteinExistence type="predicted"/>
<comment type="caution">
    <text evidence="2">The sequence shown here is derived from an EMBL/GenBank/DDBJ whole genome shotgun (WGS) entry which is preliminary data.</text>
</comment>
<evidence type="ECO:0000313" key="3">
    <source>
        <dbReference type="Proteomes" id="UP000019364"/>
    </source>
</evidence>
<dbReference type="EMBL" id="BAVZ01000001">
    <property type="protein sequence ID" value="GAF06546.1"/>
    <property type="molecule type" value="Genomic_DNA"/>
</dbReference>
<evidence type="ECO:0000256" key="1">
    <source>
        <dbReference type="SAM" id="Phobius"/>
    </source>
</evidence>
<sequence>MRQWSLFFRKEMLEMTRSYKWLWVPIVFLLYGVMQPISMYFLPDILKHAGNMPEGTIINIPTPTGPEELAQTLGQYDTIGILILVLAMMGILSAERQSGVISMIFVKPISYLSYVGAKWASIIALSGASFLIGYAGAWYYSHFLMSPIPVGAAIQGALLYVLWLSFIGSLLLFVSSFLNSAAAIAFTTIGGAVILSVLSGLLPRYLAWSPSNLSKMAMEFIQTGTTSMNLTAILVLSIGCIVACLCGTVLVISRRQKV</sequence>
<feature type="transmembrane region" description="Helical" evidence="1">
    <location>
        <begin position="227"/>
        <end position="252"/>
    </location>
</feature>
<feature type="transmembrane region" description="Helical" evidence="1">
    <location>
        <begin position="115"/>
        <end position="140"/>
    </location>
</feature>
<dbReference type="STRING" id="1236976.JCM16418_506"/>
<protein>
    <recommendedName>
        <fullName evidence="4">ABC transporter permease</fullName>
    </recommendedName>
</protein>
<dbReference type="OrthoDB" id="4187110at2"/>
<feature type="transmembrane region" description="Helical" evidence="1">
    <location>
        <begin position="181"/>
        <end position="207"/>
    </location>
</feature>
<evidence type="ECO:0008006" key="4">
    <source>
        <dbReference type="Google" id="ProtNLM"/>
    </source>
</evidence>
<dbReference type="RefSeq" id="WP_036645667.1">
    <property type="nucleotide sequence ID" value="NZ_BAVZ01000001.1"/>
</dbReference>
<organism evidence="2 3">
    <name type="scientific">Paenibacillus pini JCM 16418</name>
    <dbReference type="NCBI Taxonomy" id="1236976"/>
    <lineage>
        <taxon>Bacteria</taxon>
        <taxon>Bacillati</taxon>
        <taxon>Bacillota</taxon>
        <taxon>Bacilli</taxon>
        <taxon>Bacillales</taxon>
        <taxon>Paenibacillaceae</taxon>
        <taxon>Paenibacillus</taxon>
    </lineage>
</organism>
<dbReference type="AlphaFoldDB" id="W7YPE2"/>